<dbReference type="Proteomes" id="UP000321571">
    <property type="component" value="Unassembled WGS sequence"/>
</dbReference>
<evidence type="ECO:0000313" key="1">
    <source>
        <dbReference type="EMBL" id="TXL57532.1"/>
    </source>
</evidence>
<dbReference type="SUPFAM" id="SSF53756">
    <property type="entry name" value="UDP-Glycosyltransferase/glycogen phosphorylase"/>
    <property type="match status" value="1"/>
</dbReference>
<accession>A0A5C8NDF1</accession>
<dbReference type="InterPro" id="IPR043148">
    <property type="entry name" value="TagF_C"/>
</dbReference>
<protein>
    <submittedName>
        <fullName evidence="1">Uncharacterized protein</fullName>
    </submittedName>
</protein>
<reference evidence="1 2" key="1">
    <citation type="submission" date="2019-06" db="EMBL/GenBank/DDBJ databases">
        <title>Aeromicrobium sp. nov., isolated from a maize field.</title>
        <authorList>
            <person name="Lin S.-Y."/>
            <person name="Tsai C.-F."/>
            <person name="Young C.-C."/>
        </authorList>
    </citation>
    <scope>NUCLEOTIDE SEQUENCE [LARGE SCALE GENOMIC DNA]</scope>
    <source>
        <strain evidence="1 2">CC-CFT486</strain>
    </source>
</reference>
<evidence type="ECO:0000313" key="2">
    <source>
        <dbReference type="Proteomes" id="UP000321571"/>
    </source>
</evidence>
<dbReference type="RefSeq" id="WP_147687465.1">
    <property type="nucleotide sequence ID" value="NZ_VDUX01000007.1"/>
</dbReference>
<name>A0A5C8NDF1_9ACTN</name>
<proteinExistence type="predicted"/>
<dbReference type="EMBL" id="VDUX01000007">
    <property type="protein sequence ID" value="TXL57532.1"/>
    <property type="molecule type" value="Genomic_DNA"/>
</dbReference>
<organism evidence="1 2">
    <name type="scientific">Aeromicrobium terrae</name>
    <dbReference type="NCBI Taxonomy" id="2498846"/>
    <lineage>
        <taxon>Bacteria</taxon>
        <taxon>Bacillati</taxon>
        <taxon>Actinomycetota</taxon>
        <taxon>Actinomycetes</taxon>
        <taxon>Propionibacteriales</taxon>
        <taxon>Nocardioidaceae</taxon>
        <taxon>Aeromicrobium</taxon>
    </lineage>
</organism>
<dbReference type="OrthoDB" id="7806295at2"/>
<dbReference type="Gene3D" id="3.40.50.12580">
    <property type="match status" value="1"/>
</dbReference>
<dbReference type="AlphaFoldDB" id="A0A5C8NDF1"/>
<sequence length="386" mass="42175">MTSVPLAVNFPGQPVHPDLSPRPARLGRRRALKGVAAAIKAYAPLIAVPYAGKVGVHVGMWSPWIDRAEVPWCVVAHDRAIFDELARQYDVPIVLREIPSSVRGALYPHGAGKNSVFLERDDVTHAFLGHGDSDKPLSASERVLAYDLVTVAGQAAIDRFTDAGLTVPPEKLRVIGRPQTEGIQLATGRVRYPPTVLYAPTWRHADDLLNVSSLAVADRIVQALIDRGCTVVFRRHFAGRNHEEAEAMIERCFAMLEADAAETNRPHRWGEEAMTMPLVDAFNMADAMVSDISGIVVDFMASEKPYAMYAAQFSDAEAFRAAHPTAVSAYVLDRDLTALDAALDAMLDEDPLASIRPKRADYYLGGPERSDPAARFIELVKELAGS</sequence>
<dbReference type="InterPro" id="IPR007554">
    <property type="entry name" value="Glycerophosphate_synth"/>
</dbReference>
<gene>
    <name evidence="1" type="ORF">FHP06_14275</name>
</gene>
<dbReference type="Pfam" id="PF04464">
    <property type="entry name" value="Glyphos_transf"/>
    <property type="match status" value="1"/>
</dbReference>
<keyword evidence="2" id="KW-1185">Reference proteome</keyword>
<dbReference type="GO" id="GO:0047355">
    <property type="term" value="F:CDP-glycerol glycerophosphotransferase activity"/>
    <property type="evidence" value="ECO:0007669"/>
    <property type="project" value="InterPro"/>
</dbReference>
<comment type="caution">
    <text evidence="1">The sequence shown here is derived from an EMBL/GenBank/DDBJ whole genome shotgun (WGS) entry which is preliminary data.</text>
</comment>
<dbReference type="GO" id="GO:0016020">
    <property type="term" value="C:membrane"/>
    <property type="evidence" value="ECO:0007669"/>
    <property type="project" value="InterPro"/>
</dbReference>